<keyword evidence="6" id="KW-1185">Reference proteome</keyword>
<reference evidence="5 6" key="1">
    <citation type="journal article" date="2017" name="Nature">
        <title>The Apostasia genome and the evolution of orchids.</title>
        <authorList>
            <person name="Zhang G.Q."/>
            <person name="Liu K.W."/>
            <person name="Li Z."/>
            <person name="Lohaus R."/>
            <person name="Hsiao Y.Y."/>
            <person name="Niu S.C."/>
            <person name="Wang J.Y."/>
            <person name="Lin Y.C."/>
            <person name="Xu Q."/>
            <person name="Chen L.J."/>
            <person name="Yoshida K."/>
            <person name="Fujiwara S."/>
            <person name="Wang Z.W."/>
            <person name="Zhang Y.Q."/>
            <person name="Mitsuda N."/>
            <person name="Wang M."/>
            <person name="Liu G.H."/>
            <person name="Pecoraro L."/>
            <person name="Huang H.X."/>
            <person name="Xiao X.J."/>
            <person name="Lin M."/>
            <person name="Wu X.Y."/>
            <person name="Wu W.L."/>
            <person name="Chen Y.Y."/>
            <person name="Chang S.B."/>
            <person name="Sakamoto S."/>
            <person name="Ohme-Takagi M."/>
            <person name="Yagi M."/>
            <person name="Zeng S.J."/>
            <person name="Shen C.Y."/>
            <person name="Yeh C.M."/>
            <person name="Luo Y.B."/>
            <person name="Tsai W.C."/>
            <person name="Van de Peer Y."/>
            <person name="Liu Z.J."/>
        </authorList>
    </citation>
    <scope>NUCLEOTIDE SEQUENCE [LARGE SCALE GENOMIC DNA]</scope>
    <source>
        <strain evidence="6">cv. Shenzhen</strain>
        <tissue evidence="5">Stem</tissue>
    </source>
</reference>
<dbReference type="GO" id="GO:0009507">
    <property type="term" value="C:chloroplast"/>
    <property type="evidence" value="ECO:0007669"/>
    <property type="project" value="UniProtKB-SubCell"/>
</dbReference>
<organism evidence="5 6">
    <name type="scientific">Apostasia shenzhenica</name>
    <dbReference type="NCBI Taxonomy" id="1088818"/>
    <lineage>
        <taxon>Eukaryota</taxon>
        <taxon>Viridiplantae</taxon>
        <taxon>Streptophyta</taxon>
        <taxon>Embryophyta</taxon>
        <taxon>Tracheophyta</taxon>
        <taxon>Spermatophyta</taxon>
        <taxon>Magnoliopsida</taxon>
        <taxon>Liliopsida</taxon>
        <taxon>Asparagales</taxon>
        <taxon>Orchidaceae</taxon>
        <taxon>Apostasioideae</taxon>
        <taxon>Apostasia</taxon>
    </lineage>
</organism>
<dbReference type="FunFam" id="3.10.450.40:FF:000008">
    <property type="entry name" value="Protein DCL, chloroplastic"/>
    <property type="match status" value="1"/>
</dbReference>
<gene>
    <name evidence="5" type="primary">DCL</name>
    <name evidence="5" type="ORF">AXF42_Ash019217</name>
</gene>
<dbReference type="OrthoDB" id="695233at2759"/>
<evidence type="ECO:0000256" key="1">
    <source>
        <dbReference type="ARBA" id="ARBA00004229"/>
    </source>
</evidence>
<evidence type="ECO:0000256" key="2">
    <source>
        <dbReference type="ARBA" id="ARBA00022528"/>
    </source>
</evidence>
<dbReference type="InterPro" id="IPR044673">
    <property type="entry name" value="DCL-like"/>
</dbReference>
<proteinExistence type="predicted"/>
<evidence type="ECO:0000256" key="4">
    <source>
        <dbReference type="ARBA" id="ARBA00022946"/>
    </source>
</evidence>
<comment type="subcellular location">
    <subcellularLocation>
        <location evidence="1">Plastid</location>
        <location evidence="1">Chloroplast</location>
    </subcellularLocation>
</comment>
<dbReference type="AlphaFoldDB" id="A0A2I0A2X4"/>
<name>A0A2I0A2X4_9ASPA</name>
<evidence type="ECO:0000256" key="3">
    <source>
        <dbReference type="ARBA" id="ARBA00022640"/>
    </source>
</evidence>
<dbReference type="PANTHER" id="PTHR33415">
    <property type="entry name" value="PROTEIN EMBRYO DEFECTIVE 514"/>
    <property type="match status" value="1"/>
</dbReference>
<evidence type="ECO:0000313" key="5">
    <source>
        <dbReference type="EMBL" id="PKA49901.1"/>
    </source>
</evidence>
<dbReference type="Gene3D" id="3.10.450.40">
    <property type="match status" value="1"/>
</dbReference>
<keyword evidence="3" id="KW-0934">Plastid</keyword>
<keyword evidence="2" id="KW-0150">Chloroplast</keyword>
<dbReference type="Proteomes" id="UP000236161">
    <property type="component" value="Unassembled WGS sequence"/>
</dbReference>
<keyword evidence="4" id="KW-0809">Transit peptide</keyword>
<sequence>MASTVAFLRLGGSPVLRARPTRGSSLPRRYSVEISSPDGQQPQEAAVAPGEGVIKAVSGGGVVGLSAPSMPAPQEKSWEDHPDYRRWKDKEDEILRDIEPIMFLTKDILHSDRYGDGETLNSEDEREVVEKLLAYHPHSDDKVGCGIDSIMVDRHPRFRNSRCLFVVRIDGVWIDFSYQKCLRAYIRDKYPSYAERFIFEHFRRT</sequence>
<dbReference type="EMBL" id="KZ452036">
    <property type="protein sequence ID" value="PKA49901.1"/>
    <property type="molecule type" value="Genomic_DNA"/>
</dbReference>
<dbReference type="GO" id="GO:1901259">
    <property type="term" value="P:chloroplast rRNA processing"/>
    <property type="evidence" value="ECO:0007669"/>
    <property type="project" value="TreeGrafter"/>
</dbReference>
<protein>
    <submittedName>
        <fullName evidence="5">Protein DCL, chloroplastic</fullName>
    </submittedName>
</protein>
<dbReference type="PANTHER" id="PTHR33415:SF4">
    <property type="entry name" value="DCL PROTEIN (DUF3223)"/>
    <property type="match status" value="1"/>
</dbReference>
<dbReference type="Pfam" id="PF11523">
    <property type="entry name" value="DUF3223"/>
    <property type="match status" value="1"/>
</dbReference>
<evidence type="ECO:0000313" key="6">
    <source>
        <dbReference type="Proteomes" id="UP000236161"/>
    </source>
</evidence>
<accession>A0A2I0A2X4</accession>
<dbReference type="GO" id="GO:0009658">
    <property type="term" value="P:chloroplast organization"/>
    <property type="evidence" value="ECO:0007669"/>
    <property type="project" value="UniProtKB-ARBA"/>
</dbReference>